<keyword evidence="2" id="KW-1185">Reference proteome</keyword>
<comment type="caution">
    <text evidence="1">The sequence shown here is derived from an EMBL/GenBank/DDBJ whole genome shotgun (WGS) entry which is preliminary data.</text>
</comment>
<evidence type="ECO:0000313" key="1">
    <source>
        <dbReference type="EMBL" id="MEQ2204573.1"/>
    </source>
</evidence>
<protein>
    <submittedName>
        <fullName evidence="1">Uncharacterized protein</fullName>
    </submittedName>
</protein>
<dbReference type="Proteomes" id="UP001434883">
    <property type="component" value="Unassembled WGS sequence"/>
</dbReference>
<accession>A0ABV0R8U5</accession>
<name>A0ABV0R8U5_9TELE</name>
<reference evidence="1 2" key="1">
    <citation type="submission" date="2021-06" db="EMBL/GenBank/DDBJ databases">
        <authorList>
            <person name="Palmer J.M."/>
        </authorList>
    </citation>
    <scope>NUCLEOTIDE SEQUENCE [LARGE SCALE GENOMIC DNA]</scope>
    <source>
        <strain evidence="1 2">XC_2019</strain>
        <tissue evidence="1">Muscle</tissue>
    </source>
</reference>
<organism evidence="1 2">
    <name type="scientific">Xenoophorus captivus</name>
    <dbReference type="NCBI Taxonomy" id="1517983"/>
    <lineage>
        <taxon>Eukaryota</taxon>
        <taxon>Metazoa</taxon>
        <taxon>Chordata</taxon>
        <taxon>Craniata</taxon>
        <taxon>Vertebrata</taxon>
        <taxon>Euteleostomi</taxon>
        <taxon>Actinopterygii</taxon>
        <taxon>Neopterygii</taxon>
        <taxon>Teleostei</taxon>
        <taxon>Neoteleostei</taxon>
        <taxon>Acanthomorphata</taxon>
        <taxon>Ovalentaria</taxon>
        <taxon>Atherinomorphae</taxon>
        <taxon>Cyprinodontiformes</taxon>
        <taxon>Goodeidae</taxon>
        <taxon>Xenoophorus</taxon>
    </lineage>
</organism>
<proteinExistence type="predicted"/>
<evidence type="ECO:0000313" key="2">
    <source>
        <dbReference type="Proteomes" id="UP001434883"/>
    </source>
</evidence>
<dbReference type="EMBL" id="JAHRIN010036808">
    <property type="protein sequence ID" value="MEQ2204573.1"/>
    <property type="molecule type" value="Genomic_DNA"/>
</dbReference>
<sequence length="114" mass="12675">MVLITGKKREKWGLGGGRIAVVDGGRGAWMREEDERVKKALLGRAVNGSDEREGWTLKICVCVCMSASSEQTHYPSMVNKNCQACPQIMITSSVLYKSQLMLLHSVWFLDAAKK</sequence>
<gene>
    <name evidence="1" type="ORF">XENOCAPTIV_015454</name>
</gene>